<proteinExistence type="predicted"/>
<accession>A0A2P2ND39</accession>
<sequence length="11" mass="1377">MDLIQFCFGFR</sequence>
<dbReference type="EMBL" id="GGEC01059866">
    <property type="protein sequence ID" value="MBX40350.1"/>
    <property type="molecule type" value="Transcribed_RNA"/>
</dbReference>
<evidence type="ECO:0000313" key="1">
    <source>
        <dbReference type="EMBL" id="MBX40350.1"/>
    </source>
</evidence>
<organism evidence="1">
    <name type="scientific">Rhizophora mucronata</name>
    <name type="common">Asiatic mangrove</name>
    <dbReference type="NCBI Taxonomy" id="61149"/>
    <lineage>
        <taxon>Eukaryota</taxon>
        <taxon>Viridiplantae</taxon>
        <taxon>Streptophyta</taxon>
        <taxon>Embryophyta</taxon>
        <taxon>Tracheophyta</taxon>
        <taxon>Spermatophyta</taxon>
        <taxon>Magnoliopsida</taxon>
        <taxon>eudicotyledons</taxon>
        <taxon>Gunneridae</taxon>
        <taxon>Pentapetalae</taxon>
        <taxon>rosids</taxon>
        <taxon>fabids</taxon>
        <taxon>Malpighiales</taxon>
        <taxon>Rhizophoraceae</taxon>
        <taxon>Rhizophora</taxon>
    </lineage>
</organism>
<reference evidence="1" key="1">
    <citation type="submission" date="2018-02" db="EMBL/GenBank/DDBJ databases">
        <title>Rhizophora mucronata_Transcriptome.</title>
        <authorList>
            <person name="Meera S.P."/>
            <person name="Sreeshan A."/>
            <person name="Augustine A."/>
        </authorList>
    </citation>
    <scope>NUCLEOTIDE SEQUENCE</scope>
    <source>
        <tissue evidence="1">Leaf</tissue>
    </source>
</reference>
<name>A0A2P2ND39_RHIMU</name>
<protein>
    <submittedName>
        <fullName evidence="1">Uncharacterized protein</fullName>
    </submittedName>
</protein>